<name>A0A4V1NS16_9FIRM</name>
<keyword evidence="3" id="KW-0812">Transmembrane</keyword>
<evidence type="ECO:0000313" key="5">
    <source>
        <dbReference type="EMBL" id="RXS75685.1"/>
    </source>
</evidence>
<evidence type="ECO:0000259" key="4">
    <source>
        <dbReference type="Pfam" id="PF03816"/>
    </source>
</evidence>
<dbReference type="InterPro" id="IPR050922">
    <property type="entry name" value="LytR/CpsA/Psr_CW_biosynth"/>
</dbReference>
<dbReference type="Proteomes" id="UP000290106">
    <property type="component" value="Unassembled WGS sequence"/>
</dbReference>
<feature type="region of interest" description="Disordered" evidence="2">
    <location>
        <begin position="82"/>
        <end position="101"/>
    </location>
</feature>
<sequence>MVSFTRITKLKKRRLSSVSADDKEQEETTQKKKPKMSKKKKAAIVVGILLVLIAIIAGVVYYVGHRYYTKTNYMSDEEVQEMIEKQKEEQQQEEAAEEETEEVQEEIDPELLEAQQNMAQYASTEPITTDGNVYNIMLVGLDTTDKGWIGNSDSMILISINYRLEQISMISLMRDTHVMIPGIGYRKLNATYPNGGGPLLTQTVEENYKIDVDRYVTVDFGSMIDIIDEIGSIELTFTPKEAENANKSIKQQCRILGLKSKKYLIPGEGTYQCNGMQAVAYARIRKVGNSDYQRTERQREVLLKLLDKVKEMSFEDMDRLATRLLPLLTHNVPESEFWGLLAKAPTLINYKIVSDRIPYDGMYHSYNGDLVPDWESTVRKLKETIYGADVLDDEGNVVTPTPTQEAETADAANGQENDTQNTEAATDDGDQITMEAEIGTGDPSSQIVRGNDADGQVGDSLQNNSQKKVAVVADNTGNTSGVLNGKRLLNPYIDPVFVLRVPQAPEAQNDNLVDGDYQWQKPKVSKGIEN</sequence>
<comment type="similarity">
    <text evidence="1">Belongs to the LytR/CpsA/Psr (LCP) family.</text>
</comment>
<evidence type="ECO:0000256" key="2">
    <source>
        <dbReference type="SAM" id="MobiDB-lite"/>
    </source>
</evidence>
<gene>
    <name evidence="5" type="ORF">ETP43_10970</name>
</gene>
<protein>
    <submittedName>
        <fullName evidence="5">LytR family transcriptional regulator</fullName>
    </submittedName>
</protein>
<dbReference type="PANTHER" id="PTHR33392:SF6">
    <property type="entry name" value="POLYISOPRENYL-TEICHOIC ACID--PEPTIDOGLYCAN TEICHOIC ACID TRANSFERASE TAGU"/>
    <property type="match status" value="1"/>
</dbReference>
<proteinExistence type="inferred from homology"/>
<evidence type="ECO:0000313" key="6">
    <source>
        <dbReference type="Proteomes" id="UP000290106"/>
    </source>
</evidence>
<keyword evidence="3" id="KW-1133">Transmembrane helix</keyword>
<feature type="domain" description="Cell envelope-related transcriptional attenuator" evidence="4">
    <location>
        <begin position="151"/>
        <end position="310"/>
    </location>
</feature>
<keyword evidence="3" id="KW-0472">Membrane</keyword>
<dbReference type="PANTHER" id="PTHR33392">
    <property type="entry name" value="POLYISOPRENYL-TEICHOIC ACID--PEPTIDOGLYCAN TEICHOIC ACID TRANSFERASE TAGU"/>
    <property type="match status" value="1"/>
</dbReference>
<evidence type="ECO:0000256" key="1">
    <source>
        <dbReference type="ARBA" id="ARBA00006068"/>
    </source>
</evidence>
<feature type="compositionally biased region" description="Polar residues" evidence="2">
    <location>
        <begin position="414"/>
        <end position="424"/>
    </location>
</feature>
<organism evidence="5 6">
    <name type="scientific">Blautia faecicola</name>
    <dbReference type="NCBI Taxonomy" id="2509240"/>
    <lineage>
        <taxon>Bacteria</taxon>
        <taxon>Bacillati</taxon>
        <taxon>Bacillota</taxon>
        <taxon>Clostridia</taxon>
        <taxon>Lachnospirales</taxon>
        <taxon>Lachnospiraceae</taxon>
        <taxon>Blautia</taxon>
    </lineage>
</organism>
<keyword evidence="6" id="KW-1185">Reference proteome</keyword>
<dbReference type="NCBIfam" id="TIGR00350">
    <property type="entry name" value="lytR_cpsA_psr"/>
    <property type="match status" value="1"/>
</dbReference>
<dbReference type="EMBL" id="SDKC01000001">
    <property type="protein sequence ID" value="RXS75685.1"/>
    <property type="molecule type" value="Genomic_DNA"/>
</dbReference>
<dbReference type="Gene3D" id="3.40.630.190">
    <property type="entry name" value="LCP protein"/>
    <property type="match status" value="1"/>
</dbReference>
<feature type="region of interest" description="Disordered" evidence="2">
    <location>
        <begin position="15"/>
        <end position="34"/>
    </location>
</feature>
<evidence type="ECO:0000256" key="3">
    <source>
        <dbReference type="SAM" id="Phobius"/>
    </source>
</evidence>
<feature type="compositionally biased region" description="Basic and acidic residues" evidence="2">
    <location>
        <begin position="20"/>
        <end position="30"/>
    </location>
</feature>
<feature type="transmembrane region" description="Helical" evidence="3">
    <location>
        <begin position="42"/>
        <end position="64"/>
    </location>
</feature>
<dbReference type="Pfam" id="PF03816">
    <property type="entry name" value="LytR_cpsA_psr"/>
    <property type="match status" value="1"/>
</dbReference>
<comment type="caution">
    <text evidence="5">The sequence shown here is derived from an EMBL/GenBank/DDBJ whole genome shotgun (WGS) entry which is preliminary data.</text>
</comment>
<feature type="region of interest" description="Disordered" evidence="2">
    <location>
        <begin position="393"/>
        <end position="428"/>
    </location>
</feature>
<dbReference type="InterPro" id="IPR004474">
    <property type="entry name" value="LytR_CpsA_psr"/>
</dbReference>
<feature type="compositionally biased region" description="Acidic residues" evidence="2">
    <location>
        <begin position="91"/>
        <end position="101"/>
    </location>
</feature>
<dbReference type="AlphaFoldDB" id="A0A4V1NS16"/>
<accession>A0A4V1NS16</accession>
<reference evidence="5 6" key="1">
    <citation type="submission" date="2019-01" db="EMBL/GenBank/DDBJ databases">
        <title>Blautia sp. nov. KGMB01111 isolated human feces.</title>
        <authorList>
            <person name="Park J.-E."/>
            <person name="Kim J.-S."/>
            <person name="Park S.-H."/>
        </authorList>
    </citation>
    <scope>NUCLEOTIDE SEQUENCE [LARGE SCALE GENOMIC DNA]</scope>
    <source>
        <strain evidence="5 6">KGMB01111</strain>
    </source>
</reference>
<dbReference type="OrthoDB" id="27330at2"/>